<dbReference type="PANTHER" id="PTHR33608:SF3">
    <property type="entry name" value="SLR2013 PROTEIN"/>
    <property type="match status" value="1"/>
</dbReference>
<proteinExistence type="predicted"/>
<feature type="transmembrane region" description="Helical" evidence="1">
    <location>
        <begin position="36"/>
        <end position="57"/>
    </location>
</feature>
<dbReference type="OrthoDB" id="845740at2"/>
<feature type="domain" description="DUF58" evidence="2">
    <location>
        <begin position="204"/>
        <end position="355"/>
    </location>
</feature>
<dbReference type="PANTHER" id="PTHR33608">
    <property type="entry name" value="BLL2464 PROTEIN"/>
    <property type="match status" value="1"/>
</dbReference>
<name>A0A255YV01_9FLAO</name>
<gene>
    <name evidence="3" type="ORF">CHU92_13900</name>
</gene>
<dbReference type="Proteomes" id="UP000216605">
    <property type="component" value="Unassembled WGS sequence"/>
</dbReference>
<sequence>MKWFKKIYLNNFFFYVLIGIMVCFVLSYVFPALYKAVWLLVYVYAAFTAIDILLLFAGGAKLTASRHTPEKLSNGDDNAVLVKMQSTYPFAVNVKVIDEIPFQFQLRNFGISRKVAAGAADNFEYTLRPTERGEYFFGKLNIYVSSPLRLVSRRYIFGEGQMVPVYPSYIQLRKYDLVAFSNRLFQYGLKKIRRIGHTMEFEQIKEYIQGDDIRTINWKATAKKNQLMVNQFQDERSQNVYMAIDKGRVMKMPFEGLSLLDYAINSTLVLSNVILKKGDKAGMFAFSKKVENRVAAERRSGQMQKVLETLYNVNTNFFESDFGRLYADIKKNINQRSLILLYTNFETVDGLHRQLPYLKGIAKSHLLVVVFFENTELKEMMYNKARNIQEVYDKVIAEKFAFEKRLIVNELKKYGIYSVLTQPENLTIDSINKYLEIKARGIL</sequence>
<keyword evidence="1" id="KW-0472">Membrane</keyword>
<feature type="transmembrane region" description="Helical" evidence="1">
    <location>
        <begin position="12"/>
        <end position="30"/>
    </location>
</feature>
<keyword evidence="1" id="KW-0812">Transmembrane</keyword>
<organism evidence="3 4">
    <name type="scientific">Flavobacterium cyanobacteriorum</name>
    <dbReference type="NCBI Taxonomy" id="2022802"/>
    <lineage>
        <taxon>Bacteria</taxon>
        <taxon>Pseudomonadati</taxon>
        <taxon>Bacteroidota</taxon>
        <taxon>Flavobacteriia</taxon>
        <taxon>Flavobacteriales</taxon>
        <taxon>Flavobacteriaceae</taxon>
        <taxon>Flavobacterium</taxon>
    </lineage>
</organism>
<reference evidence="3 4" key="1">
    <citation type="submission" date="2017-07" db="EMBL/GenBank/DDBJ databases">
        <title>Flavobacterium cyanobacteriorum sp. nov., isolated from cyanobacterial aggregates in a eutrophic lake.</title>
        <authorList>
            <person name="Cai H."/>
        </authorList>
    </citation>
    <scope>NUCLEOTIDE SEQUENCE [LARGE SCALE GENOMIC DNA]</scope>
    <source>
        <strain evidence="3 4">TH021</strain>
    </source>
</reference>
<evidence type="ECO:0000259" key="2">
    <source>
        <dbReference type="Pfam" id="PF01882"/>
    </source>
</evidence>
<dbReference type="RefSeq" id="WP_094416585.1">
    <property type="nucleotide sequence ID" value="NZ_NOXV01000302.1"/>
</dbReference>
<evidence type="ECO:0000256" key="1">
    <source>
        <dbReference type="SAM" id="Phobius"/>
    </source>
</evidence>
<protein>
    <submittedName>
        <fullName evidence="3">DUF58 domain-containing protein</fullName>
    </submittedName>
</protein>
<keyword evidence="1" id="KW-1133">Transmembrane helix</keyword>
<dbReference type="AlphaFoldDB" id="A0A255YV01"/>
<dbReference type="Pfam" id="PF01882">
    <property type="entry name" value="DUF58"/>
    <property type="match status" value="1"/>
</dbReference>
<accession>A0A255YV01</accession>
<dbReference type="InterPro" id="IPR002881">
    <property type="entry name" value="DUF58"/>
</dbReference>
<evidence type="ECO:0000313" key="4">
    <source>
        <dbReference type="Proteomes" id="UP000216605"/>
    </source>
</evidence>
<evidence type="ECO:0000313" key="3">
    <source>
        <dbReference type="EMBL" id="OYQ33009.1"/>
    </source>
</evidence>
<comment type="caution">
    <text evidence="3">The sequence shown here is derived from an EMBL/GenBank/DDBJ whole genome shotgun (WGS) entry which is preliminary data.</text>
</comment>
<dbReference type="EMBL" id="NOXV01000302">
    <property type="protein sequence ID" value="OYQ33009.1"/>
    <property type="molecule type" value="Genomic_DNA"/>
</dbReference>
<keyword evidence="4" id="KW-1185">Reference proteome</keyword>